<evidence type="ECO:0000256" key="3">
    <source>
        <dbReference type="PROSITE-ProRule" id="PRU00221"/>
    </source>
</evidence>
<dbReference type="InterPro" id="IPR015943">
    <property type="entry name" value="WD40/YVTN_repeat-like_dom_sf"/>
</dbReference>
<feature type="repeat" description="WD" evidence="3">
    <location>
        <begin position="267"/>
        <end position="290"/>
    </location>
</feature>
<evidence type="ECO:0000313" key="4">
    <source>
        <dbReference type="EMBL" id="CAI4212355.1"/>
    </source>
</evidence>
<accession>A0A9P1M964</accession>
<evidence type="ECO:0000256" key="1">
    <source>
        <dbReference type="ARBA" id="ARBA00022574"/>
    </source>
</evidence>
<keyword evidence="2" id="KW-0677">Repeat</keyword>
<dbReference type="CDD" id="cd00200">
    <property type="entry name" value="WD40"/>
    <property type="match status" value="1"/>
</dbReference>
<dbReference type="PROSITE" id="PS50082">
    <property type="entry name" value="WD_REPEATS_2"/>
    <property type="match status" value="6"/>
</dbReference>
<dbReference type="SUPFAM" id="SSF69322">
    <property type="entry name" value="Tricorn protease domain 2"/>
    <property type="match status" value="1"/>
</dbReference>
<organism evidence="4 5">
    <name type="scientific">Parascedosporium putredinis</name>
    <dbReference type="NCBI Taxonomy" id="1442378"/>
    <lineage>
        <taxon>Eukaryota</taxon>
        <taxon>Fungi</taxon>
        <taxon>Dikarya</taxon>
        <taxon>Ascomycota</taxon>
        <taxon>Pezizomycotina</taxon>
        <taxon>Sordariomycetes</taxon>
        <taxon>Hypocreomycetidae</taxon>
        <taxon>Microascales</taxon>
        <taxon>Microascaceae</taxon>
        <taxon>Parascedosporium</taxon>
    </lineage>
</organism>
<reference evidence="4" key="1">
    <citation type="submission" date="2022-11" db="EMBL/GenBank/DDBJ databases">
        <authorList>
            <person name="Scott C."/>
            <person name="Bruce N."/>
        </authorList>
    </citation>
    <scope>NUCLEOTIDE SEQUENCE</scope>
</reference>
<proteinExistence type="predicted"/>
<evidence type="ECO:0008006" key="6">
    <source>
        <dbReference type="Google" id="ProtNLM"/>
    </source>
</evidence>
<dbReference type="InterPro" id="IPR001680">
    <property type="entry name" value="WD40_rpt"/>
</dbReference>
<dbReference type="Proteomes" id="UP000838763">
    <property type="component" value="Unassembled WGS sequence"/>
</dbReference>
<dbReference type="EMBL" id="CALLCH030000004">
    <property type="protein sequence ID" value="CAI4212355.1"/>
    <property type="molecule type" value="Genomic_DNA"/>
</dbReference>
<sequence length="402" mass="43194">MGTGDHRQILRHDEPVAEIIFSSGGKILTSVTKDFTMQCWDMVAGNGRRILKPNSIPMAFAVSPSGKIILGVAVDFEDAALWEMTADAYYQRLRTNGWVNTLTFSPDEKILALASSAGTVQVWDISTDANHGTPTHDDHRDAALTISPNGEILASSDGDTTELWDIATGTRQHRLVHDGRLFCVAFSPDAKTFASGSFNKLVKVWDVVSGTCYRTLFCTLSYGVKTLAFSPDGHRLAGASLGGPVQIWDVVTGACLGEMKWGAWSAALCFLPDGKIIALGSVNGTVQLWDTATNATGPQLQTGGSHFMSCGITALAVSRDGKILAFGLRDGSVGVWDMVGDAYQSRMMVTTGRRLTALSFSENNRYLETNSGLLDINPQAELPVASERGTRPNTFCASKEDG</sequence>
<keyword evidence="5" id="KW-1185">Reference proteome</keyword>
<gene>
    <name evidence="4" type="ORF">PPNO1_LOCUS2121</name>
</gene>
<evidence type="ECO:0000256" key="2">
    <source>
        <dbReference type="ARBA" id="ARBA00022737"/>
    </source>
</evidence>
<dbReference type="PANTHER" id="PTHR44129">
    <property type="entry name" value="WD REPEAT-CONTAINING PROTEIN POP1"/>
    <property type="match status" value="1"/>
</dbReference>
<comment type="caution">
    <text evidence="4">The sequence shown here is derived from an EMBL/GenBank/DDBJ whole genome shotgun (WGS) entry which is preliminary data.</text>
</comment>
<dbReference type="AlphaFoldDB" id="A0A9P1M964"/>
<dbReference type="Pfam" id="PF00400">
    <property type="entry name" value="WD40"/>
    <property type="match status" value="5"/>
</dbReference>
<dbReference type="OrthoDB" id="4768852at2759"/>
<feature type="repeat" description="WD" evidence="3">
    <location>
        <begin position="174"/>
        <end position="215"/>
    </location>
</feature>
<dbReference type="InterPro" id="IPR050349">
    <property type="entry name" value="WD_LIS1/nudF_dynein_reg"/>
</dbReference>
<feature type="repeat" description="WD" evidence="3">
    <location>
        <begin position="312"/>
        <end position="338"/>
    </location>
</feature>
<dbReference type="Gene3D" id="2.130.10.10">
    <property type="entry name" value="YVTN repeat-like/Quinoprotein amine dehydrogenase"/>
    <property type="match status" value="3"/>
</dbReference>
<feature type="repeat" description="WD" evidence="3">
    <location>
        <begin position="9"/>
        <end position="42"/>
    </location>
</feature>
<keyword evidence="1 3" id="KW-0853">WD repeat</keyword>
<dbReference type="SMART" id="SM00320">
    <property type="entry name" value="WD40"/>
    <property type="match status" value="7"/>
</dbReference>
<feature type="repeat" description="WD" evidence="3">
    <location>
        <begin position="99"/>
        <end position="133"/>
    </location>
</feature>
<dbReference type="SUPFAM" id="SSF50978">
    <property type="entry name" value="WD40 repeat-like"/>
    <property type="match status" value="1"/>
</dbReference>
<dbReference type="PROSITE" id="PS50294">
    <property type="entry name" value="WD_REPEATS_REGION"/>
    <property type="match status" value="1"/>
</dbReference>
<protein>
    <recommendedName>
        <fullName evidence="6">WD40 repeat-like protein</fullName>
    </recommendedName>
</protein>
<dbReference type="InterPro" id="IPR036322">
    <property type="entry name" value="WD40_repeat_dom_sf"/>
</dbReference>
<evidence type="ECO:0000313" key="5">
    <source>
        <dbReference type="Proteomes" id="UP000838763"/>
    </source>
</evidence>
<feature type="repeat" description="WD" evidence="3">
    <location>
        <begin position="224"/>
        <end position="258"/>
    </location>
</feature>
<name>A0A9P1M964_9PEZI</name>